<dbReference type="RefSeq" id="WP_072862512.1">
    <property type="nucleotide sequence ID" value="NZ_FQUI01000002.1"/>
</dbReference>
<dbReference type="SUPFAM" id="SSF46785">
    <property type="entry name" value="Winged helix' DNA-binding domain"/>
    <property type="match status" value="1"/>
</dbReference>
<sequence>MFAEERQKKILTFIKNKGKASVNELSKFLNVSAVTIRKDLSYLEELGKVIRTHGGAILPDHAKVEWNFLSKIKQMSFEKKEIAKKAYSYIQEDDTIALDSSSTNYYIADLLKQKPINGVTIITNNIYIAEKLIESHYEIILLGGTIRKNSFSIVGPWSIKFLEDLNLDIAFLGTTGISYEKGFMVANFLEAELKKAIIQASEKKFIVTDSSKFFKKSFVSFSSFFEITGIITDKKIPIKFSNFFEKSKIHIDCV</sequence>
<dbReference type="SMART" id="SM00420">
    <property type="entry name" value="HTH_DEOR"/>
    <property type="match status" value="1"/>
</dbReference>
<dbReference type="InterPro" id="IPR036390">
    <property type="entry name" value="WH_DNA-bd_sf"/>
</dbReference>
<proteinExistence type="predicted"/>
<dbReference type="InterPro" id="IPR014036">
    <property type="entry name" value="DeoR-like_C"/>
</dbReference>
<accession>A0A1M4SIZ2</accession>
<dbReference type="PRINTS" id="PR00037">
    <property type="entry name" value="HTHLACR"/>
</dbReference>
<comment type="caution">
    <text evidence="5">The sequence shown here is derived from an EMBL/GenBank/DDBJ whole genome shotgun (WGS) entry which is preliminary data.</text>
</comment>
<name>A0A1M4SIZ2_MARH1</name>
<dbReference type="Pfam" id="PF00455">
    <property type="entry name" value="DeoRC"/>
    <property type="match status" value="1"/>
</dbReference>
<dbReference type="EMBL" id="FQUI01000002">
    <property type="protein sequence ID" value="SHE32175.1"/>
    <property type="molecule type" value="Genomic_DNA"/>
</dbReference>
<feature type="domain" description="HTH deoR-type" evidence="4">
    <location>
        <begin position="3"/>
        <end position="58"/>
    </location>
</feature>
<evidence type="ECO:0000256" key="1">
    <source>
        <dbReference type="ARBA" id="ARBA00023015"/>
    </source>
</evidence>
<reference evidence="5" key="1">
    <citation type="submission" date="2016-11" db="EMBL/GenBank/DDBJ databases">
        <authorList>
            <person name="Varghese N."/>
            <person name="Submissions S."/>
        </authorList>
    </citation>
    <scope>NUCLEOTIDE SEQUENCE [LARGE SCALE GENOMIC DNA]</scope>
    <source>
        <strain evidence="5">DSM 16785</strain>
    </source>
</reference>
<protein>
    <submittedName>
        <fullName evidence="5">Transcriptional regulator, DeoR family</fullName>
    </submittedName>
</protein>
<evidence type="ECO:0000256" key="2">
    <source>
        <dbReference type="ARBA" id="ARBA00023125"/>
    </source>
</evidence>
<dbReference type="STRING" id="1122195.SAMN02745164_00202"/>
<keyword evidence="3" id="KW-0804">Transcription</keyword>
<evidence type="ECO:0000313" key="5">
    <source>
        <dbReference type="EMBL" id="SHE32175.1"/>
    </source>
</evidence>
<dbReference type="SUPFAM" id="SSF100950">
    <property type="entry name" value="NagB/RpiA/CoA transferase-like"/>
    <property type="match status" value="1"/>
</dbReference>
<dbReference type="PANTHER" id="PTHR30363:SF44">
    <property type="entry name" value="AGA OPERON TRANSCRIPTIONAL REPRESSOR-RELATED"/>
    <property type="match status" value="1"/>
</dbReference>
<evidence type="ECO:0000256" key="3">
    <source>
        <dbReference type="ARBA" id="ARBA00023163"/>
    </source>
</evidence>
<gene>
    <name evidence="5" type="ORF">SAMN02745164_00202</name>
</gene>
<dbReference type="InterPro" id="IPR036388">
    <property type="entry name" value="WH-like_DNA-bd_sf"/>
</dbReference>
<dbReference type="OrthoDB" id="9797223at2"/>
<dbReference type="PROSITE" id="PS00894">
    <property type="entry name" value="HTH_DEOR_1"/>
    <property type="match status" value="1"/>
</dbReference>
<keyword evidence="1" id="KW-0805">Transcription regulation</keyword>
<evidence type="ECO:0000313" key="6">
    <source>
        <dbReference type="Proteomes" id="UP000184334"/>
    </source>
</evidence>
<dbReference type="Proteomes" id="UP000184334">
    <property type="component" value="Unassembled WGS sequence"/>
</dbReference>
<keyword evidence="6" id="KW-1185">Reference proteome</keyword>
<dbReference type="GO" id="GO:0003700">
    <property type="term" value="F:DNA-binding transcription factor activity"/>
    <property type="evidence" value="ECO:0007669"/>
    <property type="project" value="InterPro"/>
</dbReference>
<dbReference type="PROSITE" id="PS51000">
    <property type="entry name" value="HTH_DEOR_2"/>
    <property type="match status" value="1"/>
</dbReference>
<dbReference type="AlphaFoldDB" id="A0A1M4SIZ2"/>
<dbReference type="Pfam" id="PF08220">
    <property type="entry name" value="HTH_DeoR"/>
    <property type="match status" value="1"/>
</dbReference>
<dbReference type="InterPro" id="IPR050313">
    <property type="entry name" value="Carb_Metab_HTH_regulators"/>
</dbReference>
<dbReference type="InterPro" id="IPR001034">
    <property type="entry name" value="DeoR_HTH"/>
</dbReference>
<dbReference type="Gene3D" id="1.10.10.10">
    <property type="entry name" value="Winged helix-like DNA-binding domain superfamily/Winged helix DNA-binding domain"/>
    <property type="match status" value="1"/>
</dbReference>
<keyword evidence="2" id="KW-0238">DNA-binding</keyword>
<evidence type="ECO:0000259" key="4">
    <source>
        <dbReference type="PROSITE" id="PS51000"/>
    </source>
</evidence>
<dbReference type="GO" id="GO:0003677">
    <property type="term" value="F:DNA binding"/>
    <property type="evidence" value="ECO:0007669"/>
    <property type="project" value="UniProtKB-KW"/>
</dbReference>
<dbReference type="InterPro" id="IPR037171">
    <property type="entry name" value="NagB/RpiA_transferase-like"/>
</dbReference>
<organism evidence="5 6">
    <name type="scientific">Marinitoga hydrogenitolerans (strain DSM 16785 / JCM 12826 / AT1271)</name>
    <dbReference type="NCBI Taxonomy" id="1122195"/>
    <lineage>
        <taxon>Bacteria</taxon>
        <taxon>Thermotogati</taxon>
        <taxon>Thermotogota</taxon>
        <taxon>Thermotogae</taxon>
        <taxon>Petrotogales</taxon>
        <taxon>Petrotogaceae</taxon>
        <taxon>Marinitoga</taxon>
    </lineage>
</organism>
<dbReference type="InterPro" id="IPR018356">
    <property type="entry name" value="Tscrpt_reg_HTH_DeoR_CS"/>
</dbReference>
<dbReference type="Gene3D" id="3.40.50.1360">
    <property type="match status" value="1"/>
</dbReference>
<dbReference type="SMART" id="SM01134">
    <property type="entry name" value="DeoRC"/>
    <property type="match status" value="1"/>
</dbReference>
<dbReference type="PANTHER" id="PTHR30363">
    <property type="entry name" value="HTH-TYPE TRANSCRIPTIONAL REGULATOR SRLR-RELATED"/>
    <property type="match status" value="1"/>
</dbReference>